<evidence type="ECO:0000313" key="1">
    <source>
        <dbReference type="EMBL" id="MBM3225877.1"/>
    </source>
</evidence>
<feature type="non-terminal residue" evidence="1">
    <location>
        <position position="1"/>
    </location>
</feature>
<sequence length="233" mass="25491">IPMSFFLAREVDACTHRVRVYRIWGSRAPKQELCRTLLLYDYLATQATDGVLQATQILQAVLTSLGPIWPGRMTLGGVNLGDVWRHRQVTGVGASAGLIPFHKLSQWLAYSLLEPLAASGLTVAGIDTLTGLAEYRNGGLFIDLGVLTPQDRAILEQAHTPDAEIIVEWRALTVALLDILAHHIRNVLGVSAEEVPLTQVLEGGTWRAGRQIAWERRGDGSPPLRLLSDGTVF</sequence>
<accession>A0A937W683</accession>
<reference evidence="1" key="1">
    <citation type="submission" date="2019-03" db="EMBL/GenBank/DDBJ databases">
        <title>Lake Tanganyika Metagenome-Assembled Genomes (MAGs).</title>
        <authorList>
            <person name="Tran P."/>
        </authorList>
    </citation>
    <scope>NUCLEOTIDE SEQUENCE</scope>
    <source>
        <strain evidence="1">K_DeepCast_65m_m2_066</strain>
    </source>
</reference>
<dbReference type="InterPro" id="IPR012469">
    <property type="entry name" value="DUF1688"/>
</dbReference>
<dbReference type="Proteomes" id="UP000712673">
    <property type="component" value="Unassembled WGS sequence"/>
</dbReference>
<name>A0A937W683_UNCTE</name>
<protein>
    <submittedName>
        <fullName evidence="1">DUF1688 family protein</fullName>
    </submittedName>
</protein>
<dbReference type="AlphaFoldDB" id="A0A937W683"/>
<evidence type="ECO:0000313" key="2">
    <source>
        <dbReference type="Proteomes" id="UP000712673"/>
    </source>
</evidence>
<dbReference type="EMBL" id="VGLS01000714">
    <property type="protein sequence ID" value="MBM3225877.1"/>
    <property type="molecule type" value="Genomic_DNA"/>
</dbReference>
<dbReference type="PANTHER" id="PTHR31687:SF3">
    <property type="entry name" value="PROTEIN URG3"/>
    <property type="match status" value="1"/>
</dbReference>
<proteinExistence type="predicted"/>
<dbReference type="Pfam" id="PF07958">
    <property type="entry name" value="DUF1688"/>
    <property type="match status" value="1"/>
</dbReference>
<organism evidence="1 2">
    <name type="scientific">Tectimicrobiota bacterium</name>
    <dbReference type="NCBI Taxonomy" id="2528274"/>
    <lineage>
        <taxon>Bacteria</taxon>
        <taxon>Pseudomonadati</taxon>
        <taxon>Nitrospinota/Tectimicrobiota group</taxon>
        <taxon>Candidatus Tectimicrobiota</taxon>
    </lineage>
</organism>
<gene>
    <name evidence="1" type="ORF">FJZ47_19065</name>
</gene>
<dbReference type="PANTHER" id="PTHR31687">
    <property type="match status" value="1"/>
</dbReference>
<comment type="caution">
    <text evidence="1">The sequence shown here is derived from an EMBL/GenBank/DDBJ whole genome shotgun (WGS) entry which is preliminary data.</text>
</comment>